<protein>
    <recommendedName>
        <fullName evidence="2">PPM-type phosphatase domain-containing protein</fullName>
    </recommendedName>
</protein>
<dbReference type="Gene3D" id="3.60.40.10">
    <property type="entry name" value="PPM-type phosphatase domain"/>
    <property type="match status" value="2"/>
</dbReference>
<feature type="region of interest" description="Disordered" evidence="1">
    <location>
        <begin position="285"/>
        <end position="305"/>
    </location>
</feature>
<dbReference type="SMART" id="SM00332">
    <property type="entry name" value="PP2Cc"/>
    <property type="match status" value="1"/>
</dbReference>
<dbReference type="CDD" id="cd00143">
    <property type="entry name" value="PP2Cc"/>
    <property type="match status" value="1"/>
</dbReference>
<dbReference type="Pfam" id="PF00481">
    <property type="entry name" value="PP2C"/>
    <property type="match status" value="1"/>
</dbReference>
<dbReference type="InterPro" id="IPR036457">
    <property type="entry name" value="PPM-type-like_dom_sf"/>
</dbReference>
<comment type="caution">
    <text evidence="3">The sequence shown here is derived from an EMBL/GenBank/DDBJ whole genome shotgun (WGS) entry which is preliminary data.</text>
</comment>
<organism evidence="3 4">
    <name type="scientific">Symbiochloris irregularis</name>
    <dbReference type="NCBI Taxonomy" id="706552"/>
    <lineage>
        <taxon>Eukaryota</taxon>
        <taxon>Viridiplantae</taxon>
        <taxon>Chlorophyta</taxon>
        <taxon>core chlorophytes</taxon>
        <taxon>Trebouxiophyceae</taxon>
        <taxon>Trebouxiales</taxon>
        <taxon>Trebouxiaceae</taxon>
        <taxon>Symbiochloris</taxon>
    </lineage>
</organism>
<evidence type="ECO:0000259" key="2">
    <source>
        <dbReference type="PROSITE" id="PS51746"/>
    </source>
</evidence>
<dbReference type="GO" id="GO:0004722">
    <property type="term" value="F:protein serine/threonine phosphatase activity"/>
    <property type="evidence" value="ECO:0007669"/>
    <property type="project" value="InterPro"/>
</dbReference>
<evidence type="ECO:0000313" key="3">
    <source>
        <dbReference type="EMBL" id="KAK9813390.1"/>
    </source>
</evidence>
<feature type="region of interest" description="Disordered" evidence="1">
    <location>
        <begin position="1"/>
        <end position="30"/>
    </location>
</feature>
<dbReference type="PROSITE" id="PS51746">
    <property type="entry name" value="PPM_2"/>
    <property type="match status" value="1"/>
</dbReference>
<name>A0AAW1PUE5_9CHLO</name>
<feature type="compositionally biased region" description="Basic residues" evidence="1">
    <location>
        <begin position="8"/>
        <end position="23"/>
    </location>
</feature>
<evidence type="ECO:0000256" key="1">
    <source>
        <dbReference type="SAM" id="MobiDB-lite"/>
    </source>
</evidence>
<feature type="domain" description="PPM-type phosphatase" evidence="2">
    <location>
        <begin position="1"/>
        <end position="256"/>
    </location>
</feature>
<keyword evidence="4" id="KW-1185">Reference proteome</keyword>
<dbReference type="InterPro" id="IPR001932">
    <property type="entry name" value="PPM-type_phosphatase-like_dom"/>
</dbReference>
<dbReference type="SUPFAM" id="SSF81606">
    <property type="entry name" value="PP2C-like"/>
    <property type="match status" value="1"/>
</dbReference>
<sequence>MLQQSSLRKGRRSSSRDKKRVARSKSPDLQVSSVRARFAAHSEPGFAPDITDQENQDAVFIREFPDGRDLLMFGLLDGHGDSGARLTQALSKLLPDMVTCSQSWKEGNYNQALQSTIPAYSAEEQRIRSCKGWIGRCMSDGKPVGPQRMYLPQQDMPGLALTRSIGDFVAAGIGLSSQPDVIQYQVRQQDRYLVLCSDGMIEFMSNRKIISSIHRLAQQGLQPEDIASHLVVEARQKWIKRSPDFIDDCSIIVVLLDNPQHTPRHMTASASELRTTHSILQRALHSRAPSSTPADGPPAGGTADVKLPVSVNLKADTASPPINPLLRRNSLAYSAEPPSPSAQSSNGSSGSSSSRIRSFIPVTLVRKSGAKPFTLWNGSSSPVSKPSQQKRSILSKMFPAFRRKVAPGMIILF</sequence>
<proteinExistence type="predicted"/>
<dbReference type="AlphaFoldDB" id="A0AAW1PUE5"/>
<accession>A0AAW1PUE5</accession>
<dbReference type="PANTHER" id="PTHR47992">
    <property type="entry name" value="PROTEIN PHOSPHATASE"/>
    <property type="match status" value="1"/>
</dbReference>
<dbReference type="EMBL" id="JALJOQ010000005">
    <property type="protein sequence ID" value="KAK9813390.1"/>
    <property type="molecule type" value="Genomic_DNA"/>
</dbReference>
<dbReference type="Proteomes" id="UP001465755">
    <property type="component" value="Unassembled WGS sequence"/>
</dbReference>
<reference evidence="3 4" key="1">
    <citation type="journal article" date="2024" name="Nat. Commun.">
        <title>Phylogenomics reveals the evolutionary origins of lichenization in chlorophyte algae.</title>
        <authorList>
            <person name="Puginier C."/>
            <person name="Libourel C."/>
            <person name="Otte J."/>
            <person name="Skaloud P."/>
            <person name="Haon M."/>
            <person name="Grisel S."/>
            <person name="Petersen M."/>
            <person name="Berrin J.G."/>
            <person name="Delaux P.M."/>
            <person name="Dal Grande F."/>
            <person name="Keller J."/>
        </authorList>
    </citation>
    <scope>NUCLEOTIDE SEQUENCE [LARGE SCALE GENOMIC DNA]</scope>
    <source>
        <strain evidence="3 4">SAG 2036</strain>
    </source>
</reference>
<gene>
    <name evidence="3" type="ORF">WJX73_004693</name>
</gene>
<feature type="region of interest" description="Disordered" evidence="1">
    <location>
        <begin position="332"/>
        <end position="354"/>
    </location>
</feature>
<evidence type="ECO:0000313" key="4">
    <source>
        <dbReference type="Proteomes" id="UP001465755"/>
    </source>
</evidence>
<dbReference type="InterPro" id="IPR015655">
    <property type="entry name" value="PP2C"/>
</dbReference>